<reference evidence="1 2" key="1">
    <citation type="submission" date="2024-02" db="EMBL/GenBank/DDBJ databases">
        <authorList>
            <person name="Chen Y."/>
            <person name="Shah S."/>
            <person name="Dougan E. K."/>
            <person name="Thang M."/>
            <person name="Chan C."/>
        </authorList>
    </citation>
    <scope>NUCLEOTIDE SEQUENCE [LARGE SCALE GENOMIC DNA]</scope>
</reference>
<name>A0ABP0L941_9DINO</name>
<comment type="caution">
    <text evidence="1">The sequence shown here is derived from an EMBL/GenBank/DDBJ whole genome shotgun (WGS) entry which is preliminary data.</text>
</comment>
<evidence type="ECO:0000313" key="2">
    <source>
        <dbReference type="Proteomes" id="UP001642484"/>
    </source>
</evidence>
<keyword evidence="2" id="KW-1185">Reference proteome</keyword>
<accession>A0ABP0L941</accession>
<proteinExistence type="predicted"/>
<sequence length="1042" mass="109947">MEALFFLARTYPFGDTALQIYTSPFSEVVTKGINVAELQTVYVRCSTGCSETGRAYLALRSITPSNLFVKECDSSVTDGVMVSYGNENTGSVSLVHKSGDLWAIENIDATSLIAGRYYGICVDMDGAVSTLGFGDTGFMIYVSGLEGISPSAIRQAFAQEIQLTCPYCNPNNDITQAYISLECDTTLYFGFNLPATTGVNSPTNRLPGPGGSTTPDATKLYIDARELDLGGVYHLCMDLDGSNAKMGMGDTSFLVYVTTMTAINPWGILPAQNQTVVMTCPSGCSDASAAYVGSYCDETVKNGEMTAVTGERTTHGSFTKPSTLPTDDYEVMLDAEGMTPGKHYSFCTDLDGSNTYLPWGNADLPIYISPVNKTWYNGFYSSATAELRLNCESCSIDSRVYIIDEQYFCDHLDFGGQKTGSADQSSSVATTPLGGTAGVVLAFVDSTALTPGLRFRICVDLDGVATDYAFGDTGFQVYMASVTASGGTISAAAGQVLTMTCSGCSTDTMAYLAVTCDGTITDGNIVANGAMNTAAVNLAGASPDWTATIDASSLQAGRHYTLCTDLDGSTGTNPMGANDFLWYVTGSSGIPHYKFGLKQQKGVTRKSSETLIFDCPQCSNSSSAYLAIACDSTDFGGVRSTPTSRYSGTASAFLEEFDTGWGATFDTSQLTVGVNYQLCLDMDGVREDLAFGFAGQTIYISAMVSTANVAVSKTFNAYLELTCESADSCPSTALLYLALWSSECATATSAFVFDAGNTQNAAALILGDTSTTTRYQEVSATGLASGGSYQICVDLDGSSTSTVGGTTFAKTFGWTGLSVYLSTVTAVEPAKINNQAAQILTLTCIDGNAGCPQSATTIYLTSEGRCEDLIYDGSQLVANSSRTPSSIVYQPVASEQAVQIDASTLHVGDLYELCVDYDGVTTTLGFGNSAVKIYVSGPMYIATDRLLPRTVEPSSGQYVSLDCSSGCSENSTAYLALTCDMSSNTVKSATSGVNTASEPLLEEFPSRWRININAVGLAPGYYYSICVDMDGEEANQYSGDSG</sequence>
<feature type="non-terminal residue" evidence="1">
    <location>
        <position position="1042"/>
    </location>
</feature>
<evidence type="ECO:0000313" key="1">
    <source>
        <dbReference type="EMBL" id="CAK9035133.1"/>
    </source>
</evidence>
<dbReference type="Proteomes" id="UP001642484">
    <property type="component" value="Unassembled WGS sequence"/>
</dbReference>
<dbReference type="EMBL" id="CAXAMN010011381">
    <property type="protein sequence ID" value="CAK9035133.1"/>
    <property type="molecule type" value="Genomic_DNA"/>
</dbReference>
<protein>
    <submittedName>
        <fullName evidence="1">Uncharacterized protein</fullName>
    </submittedName>
</protein>
<organism evidence="1 2">
    <name type="scientific">Durusdinium trenchii</name>
    <dbReference type="NCBI Taxonomy" id="1381693"/>
    <lineage>
        <taxon>Eukaryota</taxon>
        <taxon>Sar</taxon>
        <taxon>Alveolata</taxon>
        <taxon>Dinophyceae</taxon>
        <taxon>Suessiales</taxon>
        <taxon>Symbiodiniaceae</taxon>
        <taxon>Durusdinium</taxon>
    </lineage>
</organism>
<gene>
    <name evidence="1" type="ORF">CCMP2556_LOCUS19787</name>
</gene>